<reference evidence="1 2" key="1">
    <citation type="journal article" date="2011" name="J. Bacteriol.">
        <title>Genome sequence of the repetitive-sequence-rich Mycoplasma fermentans strain M64.</title>
        <authorList>
            <person name="Shu H.W."/>
            <person name="Liu T.T."/>
            <person name="Chang H.Y."/>
            <person name="Liu Y.M."/>
            <person name="Wu K.M."/>
            <person name="Shu H.Y."/>
            <person name="Tsai S.F."/>
            <person name="Hsiao K.J."/>
            <person name="Hu W.S."/>
            <person name="Ng W.V."/>
        </authorList>
    </citation>
    <scope>NUCLEOTIDE SEQUENCE [LARGE SCALE GENOMIC DNA]</scope>
    <source>
        <strain evidence="1 2">M64</strain>
    </source>
</reference>
<sequence>MFISYILNKRGLKWKKIKFLIVYY</sequence>
<organism evidence="1 2">
    <name type="scientific">Mycoplasmopsis fermentans (strain M64)</name>
    <name type="common">Mycoplasma fermentans</name>
    <dbReference type="NCBI Taxonomy" id="943945"/>
    <lineage>
        <taxon>Bacteria</taxon>
        <taxon>Bacillati</taxon>
        <taxon>Mycoplasmatota</taxon>
        <taxon>Mycoplasmoidales</taxon>
        <taxon>Metamycoplasmataceae</taxon>
        <taxon>Mycoplasmopsis</taxon>
    </lineage>
</organism>
<dbReference type="EMBL" id="CP002458">
    <property type="protein sequence ID" value="ADV34865.1"/>
    <property type="molecule type" value="Genomic_DNA"/>
</dbReference>
<dbReference type="AlphaFoldDB" id="A0AB32XCS6"/>
<protein>
    <submittedName>
        <fullName evidence="1">Uncharacterized protein</fullName>
    </submittedName>
</protein>
<evidence type="ECO:0000313" key="1">
    <source>
        <dbReference type="EMBL" id="ADV34865.1"/>
    </source>
</evidence>
<name>A0AB32XCS6_MYCFM</name>
<dbReference type="Proteomes" id="UP000007473">
    <property type="component" value="Chromosome"/>
</dbReference>
<dbReference type="KEGG" id="mfm:MfeM64YM_0870"/>
<gene>
    <name evidence="1" type="ordered locus">MfeM64YM_0870</name>
</gene>
<proteinExistence type="predicted"/>
<accession>A0AB32XCS6</accession>
<evidence type="ECO:0000313" key="2">
    <source>
        <dbReference type="Proteomes" id="UP000007473"/>
    </source>
</evidence>